<protein>
    <submittedName>
        <fullName evidence="1">Uncharacterized protein</fullName>
    </submittedName>
</protein>
<organism evidence="1 2">
    <name type="scientific">Chloebia gouldiae</name>
    <name type="common">Gouldian finch</name>
    <name type="synonym">Erythrura gouldiae</name>
    <dbReference type="NCBI Taxonomy" id="44316"/>
    <lineage>
        <taxon>Eukaryota</taxon>
        <taxon>Metazoa</taxon>
        <taxon>Chordata</taxon>
        <taxon>Craniata</taxon>
        <taxon>Vertebrata</taxon>
        <taxon>Euteleostomi</taxon>
        <taxon>Archelosauria</taxon>
        <taxon>Archosauria</taxon>
        <taxon>Dinosauria</taxon>
        <taxon>Saurischia</taxon>
        <taxon>Theropoda</taxon>
        <taxon>Coelurosauria</taxon>
        <taxon>Aves</taxon>
        <taxon>Neognathae</taxon>
        <taxon>Neoaves</taxon>
        <taxon>Telluraves</taxon>
        <taxon>Australaves</taxon>
        <taxon>Passeriformes</taxon>
        <taxon>Passeroidea</taxon>
        <taxon>Passeridae</taxon>
        <taxon>Chloebia</taxon>
    </lineage>
</organism>
<evidence type="ECO:0000313" key="1">
    <source>
        <dbReference type="EMBL" id="RLV85390.1"/>
    </source>
</evidence>
<name>A0A3L8RTH9_CHLGU</name>
<sequence length="145" mass="15835">MIDLSAGAPVWFGNASVTMNSLVLPSAGVAELQILQWGLGDQGKLVSPHGCSWLCGWQDFHEREIPAFLQRSAEGTLKLLRGIVFPQIILHLVIHLHFVPEPSNSLCPTAIQAAKAAVSSSPSACCEFFKTCPNWEVSSQFFNRE</sequence>
<comment type="caution">
    <text evidence="1">The sequence shown here is derived from an EMBL/GenBank/DDBJ whole genome shotgun (WGS) entry which is preliminary data.</text>
</comment>
<evidence type="ECO:0000313" key="2">
    <source>
        <dbReference type="Proteomes" id="UP000276834"/>
    </source>
</evidence>
<keyword evidence="2" id="KW-1185">Reference proteome</keyword>
<accession>A0A3L8RTH9</accession>
<dbReference type="AlphaFoldDB" id="A0A3L8RTH9"/>
<dbReference type="EMBL" id="QUSF01000241">
    <property type="protein sequence ID" value="RLV85390.1"/>
    <property type="molecule type" value="Genomic_DNA"/>
</dbReference>
<gene>
    <name evidence="1" type="ORF">DV515_00016009</name>
</gene>
<proteinExistence type="predicted"/>
<reference evidence="1 2" key="1">
    <citation type="journal article" date="2018" name="Proc. R. Soc. B">
        <title>A non-coding region near Follistatin controls head colour polymorphism in the Gouldian finch.</title>
        <authorList>
            <person name="Toomey M.B."/>
            <person name="Marques C.I."/>
            <person name="Andrade P."/>
            <person name="Araujo P.M."/>
            <person name="Sabatino S."/>
            <person name="Gazda M.A."/>
            <person name="Afonso S."/>
            <person name="Lopes R.J."/>
            <person name="Corbo J.C."/>
            <person name="Carneiro M."/>
        </authorList>
    </citation>
    <scope>NUCLEOTIDE SEQUENCE [LARGE SCALE GENOMIC DNA]</scope>
    <source>
        <strain evidence="1">Red01</strain>
        <tissue evidence="1">Muscle</tissue>
    </source>
</reference>
<dbReference type="Proteomes" id="UP000276834">
    <property type="component" value="Unassembled WGS sequence"/>
</dbReference>